<protein>
    <submittedName>
        <fullName evidence="2">Uncharacterized protein</fullName>
    </submittedName>
</protein>
<organism evidence="2 3">
    <name type="scientific">Salix dunnii</name>
    <dbReference type="NCBI Taxonomy" id="1413687"/>
    <lineage>
        <taxon>Eukaryota</taxon>
        <taxon>Viridiplantae</taxon>
        <taxon>Streptophyta</taxon>
        <taxon>Embryophyta</taxon>
        <taxon>Tracheophyta</taxon>
        <taxon>Spermatophyta</taxon>
        <taxon>Magnoliopsida</taxon>
        <taxon>eudicotyledons</taxon>
        <taxon>Gunneridae</taxon>
        <taxon>Pentapetalae</taxon>
        <taxon>rosids</taxon>
        <taxon>fabids</taxon>
        <taxon>Malpighiales</taxon>
        <taxon>Salicaceae</taxon>
        <taxon>Saliceae</taxon>
        <taxon>Salix</taxon>
    </lineage>
</organism>
<dbReference type="OrthoDB" id="10406353at2759"/>
<dbReference type="AlphaFoldDB" id="A0A835JDK1"/>
<name>A0A835JDK1_9ROSI</name>
<dbReference type="Proteomes" id="UP000657918">
    <property type="component" value="Unassembled WGS sequence"/>
</dbReference>
<feature type="region of interest" description="Disordered" evidence="1">
    <location>
        <begin position="149"/>
        <end position="183"/>
    </location>
</feature>
<evidence type="ECO:0000256" key="1">
    <source>
        <dbReference type="SAM" id="MobiDB-lite"/>
    </source>
</evidence>
<dbReference type="EMBL" id="JADGMS010000014">
    <property type="protein sequence ID" value="KAF9669227.1"/>
    <property type="molecule type" value="Genomic_DNA"/>
</dbReference>
<gene>
    <name evidence="2" type="ORF">SADUNF_Sadunf14G0085900</name>
</gene>
<dbReference type="AntiFam" id="ANF00011">
    <property type="entry name" value="tRNA translation"/>
</dbReference>
<accession>A0A835JDK1</accession>
<evidence type="ECO:0000313" key="2">
    <source>
        <dbReference type="EMBL" id="KAF9669227.1"/>
    </source>
</evidence>
<comment type="caution">
    <text evidence="2">The sequence shown here is derived from an EMBL/GenBank/DDBJ whole genome shotgun (WGS) entry which is preliminary data.</text>
</comment>
<proteinExistence type="predicted"/>
<keyword evidence="3" id="KW-1185">Reference proteome</keyword>
<sequence length="183" mass="20696">MAGSWGLAKQNYISRGPLSKAFYFVSVAYVKLDAYKETTISFWSISINGSFCVVNSIPLQPARLRVNETNTMVLNFFDELCGSMGSSIRDEVILDGMHVHIHNGAKREISKWFQKLSVLCRKRYQHETLLDILQQCNLHRGINKSMSQNFECGERGSNTRPSDLQSDALPTELSPPFDTFPVI</sequence>
<evidence type="ECO:0000313" key="3">
    <source>
        <dbReference type="Proteomes" id="UP000657918"/>
    </source>
</evidence>
<feature type="compositionally biased region" description="Polar residues" evidence="1">
    <location>
        <begin position="149"/>
        <end position="165"/>
    </location>
</feature>
<reference evidence="2 3" key="1">
    <citation type="submission" date="2020-10" db="EMBL/GenBank/DDBJ databases">
        <title>Plant Genome Project.</title>
        <authorList>
            <person name="Zhang R.-G."/>
        </authorList>
    </citation>
    <scope>NUCLEOTIDE SEQUENCE [LARGE SCALE GENOMIC DNA]</scope>
    <source>
        <strain evidence="2">FAFU-HL-1</strain>
        <tissue evidence="2">Leaf</tissue>
    </source>
</reference>